<feature type="repeat" description="ANK" evidence="3">
    <location>
        <begin position="804"/>
        <end position="832"/>
    </location>
</feature>
<gene>
    <name evidence="6" type="ORF">TCAP_00195</name>
</gene>
<comment type="caution">
    <text evidence="6">The sequence shown here is derived from an EMBL/GenBank/DDBJ whole genome shotgun (WGS) entry which is preliminary data.</text>
</comment>
<dbReference type="InterPro" id="IPR036770">
    <property type="entry name" value="Ankyrin_rpt-contain_sf"/>
</dbReference>
<feature type="domain" description="Saccharopine dehydrogenase NADP binding" evidence="5">
    <location>
        <begin position="25"/>
        <end position="147"/>
    </location>
</feature>
<dbReference type="Gene3D" id="1.25.40.20">
    <property type="entry name" value="Ankyrin repeat-containing domain"/>
    <property type="match status" value="6"/>
</dbReference>
<evidence type="ECO:0000256" key="4">
    <source>
        <dbReference type="SAM" id="Phobius"/>
    </source>
</evidence>
<dbReference type="SUPFAM" id="SSF51735">
    <property type="entry name" value="NAD(P)-binding Rossmann-fold domains"/>
    <property type="match status" value="1"/>
</dbReference>
<name>A0A2K3QQV5_9HYPO</name>
<feature type="repeat" description="ANK" evidence="3">
    <location>
        <begin position="534"/>
        <end position="559"/>
    </location>
</feature>
<keyword evidence="1" id="KW-0677">Repeat</keyword>
<keyword evidence="4" id="KW-0472">Membrane</keyword>
<dbReference type="SUPFAM" id="SSF48403">
    <property type="entry name" value="Ankyrin repeat"/>
    <property type="match status" value="2"/>
</dbReference>
<organism evidence="6 7">
    <name type="scientific">Tolypocladium capitatum</name>
    <dbReference type="NCBI Taxonomy" id="45235"/>
    <lineage>
        <taxon>Eukaryota</taxon>
        <taxon>Fungi</taxon>
        <taxon>Dikarya</taxon>
        <taxon>Ascomycota</taxon>
        <taxon>Pezizomycotina</taxon>
        <taxon>Sordariomycetes</taxon>
        <taxon>Hypocreomycetidae</taxon>
        <taxon>Hypocreales</taxon>
        <taxon>Ophiocordycipitaceae</taxon>
        <taxon>Tolypocladium</taxon>
    </lineage>
</organism>
<dbReference type="PANTHER" id="PTHR24198">
    <property type="entry name" value="ANKYRIN REPEAT AND PROTEIN KINASE DOMAIN-CONTAINING PROTEIN"/>
    <property type="match status" value="1"/>
</dbReference>
<proteinExistence type="predicted"/>
<evidence type="ECO:0000313" key="6">
    <source>
        <dbReference type="EMBL" id="PNY29899.1"/>
    </source>
</evidence>
<dbReference type="PROSITE" id="PS50297">
    <property type="entry name" value="ANK_REP_REGION"/>
    <property type="match status" value="8"/>
</dbReference>
<protein>
    <submittedName>
        <fullName evidence="6">Ankyrin repeat domain-containing protein 50</fullName>
    </submittedName>
</protein>
<evidence type="ECO:0000256" key="2">
    <source>
        <dbReference type="ARBA" id="ARBA00023043"/>
    </source>
</evidence>
<dbReference type="PROSITE" id="PS50088">
    <property type="entry name" value="ANK_REPEAT"/>
    <property type="match status" value="10"/>
</dbReference>
<feature type="repeat" description="ANK" evidence="3">
    <location>
        <begin position="434"/>
        <end position="466"/>
    </location>
</feature>
<keyword evidence="4" id="KW-1133">Transmembrane helix</keyword>
<dbReference type="Gene3D" id="3.40.50.720">
    <property type="entry name" value="NAD(P)-binding Rossmann-like Domain"/>
    <property type="match status" value="1"/>
</dbReference>
<sequence>MMPLKQHSRQYDLVVLGATGNPPSGYTGQFVAEHVTTHLPINLKWAVAGRSESKLQAVIDECRRLNPDRSQPSIEIADVNDDGQLHALAEKAFVVITTVGPYYLYGERVFKACAESGTHYLDCTGETPWVARMINKYERVAQETGAIMFPQIGIESAPADLCTSAPSGGTLATALGIRDDYSLEELRAASQPYASSPIPHPEKARPSMGFLQRWLGICHVPNLGTLTTSIAGRTDAPTVERSWGLLSTIPSRKDQFYGPKFNWVEYYKPRNWLHGIFVHWGLILGMVLFGHFPSVRALVKRFVYQPGQGTSRENLAREEVEYRGIATPDTATPSGKQAYCRAWFHGSMYYLTAVFLAQGALTILEDDVGLDGGAYTPACLGQGLVDRANTAGFKMESVASHLESEKDINALARTNRRIHYLLDHDLYRRNARESGGSALQWAASRGRELTAQFAIAAGADVNAADPSGRTPLSLATRKDRGNIAKLILATGRVDRDSRDSRGRTPLFHAVRSRSPCTLKLLLARGFDPQGRDRDGWTPLLYAAKSGNNKGIVELLLASGRVNPDSKDSKGCGPVVLAARAGDEEVVKLLLPMMKYRDGHPAFGGVLRAAAVNGLDSVVKALLESDRVHVDARNAVGRTAFSRAAGSGQDSVVKLLLESGRADADSRDDGGLTVLGYAAKRGHATTVKLLLNSGKVTAEPRDLSGRTPLSYAAERGHHEVVETLLAAGGVDPNSTDNSNRTPLLWAVTKAHLRVVKLLLGHGGDVEAAGRGDWTPLTLAAHMDHPELVSLLLREGADANATATPGGRPALHLALNRRYSRTARLLLDGGADPNGCATRWSSLLQVSRYGNADAVRLLLDHGARTTATDARGQTCLIKASVWAETTQLLLDNGADIEARDDRGCTALLDASNHGRVHVVALLLEHGANAAANDNYGLTPLHRASRSGYCAVVGRLLETPGVVVGAEDSNGRTALFHAAMKGNAAVVQLLLRHTSADKSKDRYGATAVFAAARNGHHMVVDLLLDSGGASLDHKDGLGRNLLFWATRSGKSTVVDVVLDYARKTSTQIQQDEFTNSGSRQAAFWFDRYGPWCTVCTRTIPHGMECRACSVCDGGHFHICAECKEDGAQCRDESHRLEVHYCRCQEV</sequence>
<dbReference type="InterPro" id="IPR002110">
    <property type="entry name" value="Ankyrin_rpt"/>
</dbReference>
<dbReference type="Pfam" id="PF03435">
    <property type="entry name" value="Sacchrp_dh_NADP"/>
    <property type="match status" value="1"/>
</dbReference>
<dbReference type="InterPro" id="IPR036291">
    <property type="entry name" value="NAD(P)-bd_dom_sf"/>
</dbReference>
<dbReference type="Pfam" id="PF12796">
    <property type="entry name" value="Ank_2"/>
    <property type="match status" value="6"/>
</dbReference>
<dbReference type="Proteomes" id="UP000236621">
    <property type="component" value="Unassembled WGS sequence"/>
</dbReference>
<feature type="repeat" description="ANK" evidence="3">
    <location>
        <begin position="900"/>
        <end position="932"/>
    </location>
</feature>
<feature type="repeat" description="ANK" evidence="3">
    <location>
        <begin position="501"/>
        <end position="533"/>
    </location>
</feature>
<dbReference type="OrthoDB" id="10268090at2759"/>
<feature type="repeat" description="ANK" evidence="3">
    <location>
        <begin position="933"/>
        <end position="966"/>
    </location>
</feature>
<reference evidence="6 7" key="1">
    <citation type="submission" date="2017-08" db="EMBL/GenBank/DDBJ databases">
        <title>Harnessing the power of phylogenomics to disentangle the directionality and signatures of interkingdom host jumping in the parasitic fungal genus Tolypocladium.</title>
        <authorList>
            <person name="Quandt C.A."/>
            <person name="Patterson W."/>
            <person name="Spatafora J.W."/>
        </authorList>
    </citation>
    <scope>NUCLEOTIDE SEQUENCE [LARGE SCALE GENOMIC DNA]</scope>
    <source>
        <strain evidence="6 7">CBS 113982</strain>
    </source>
</reference>
<dbReference type="SMART" id="SM00248">
    <property type="entry name" value="ANK"/>
    <property type="match status" value="18"/>
</dbReference>
<evidence type="ECO:0000313" key="7">
    <source>
        <dbReference type="Proteomes" id="UP000236621"/>
    </source>
</evidence>
<feature type="transmembrane region" description="Helical" evidence="4">
    <location>
        <begin position="272"/>
        <end position="292"/>
    </location>
</feature>
<keyword evidence="4" id="KW-0812">Transmembrane</keyword>
<dbReference type="PANTHER" id="PTHR24198:SF165">
    <property type="entry name" value="ANKYRIN REPEAT-CONTAINING PROTEIN-RELATED"/>
    <property type="match status" value="1"/>
</dbReference>
<evidence type="ECO:0000256" key="1">
    <source>
        <dbReference type="ARBA" id="ARBA00022737"/>
    </source>
</evidence>
<feature type="repeat" description="ANK" evidence="3">
    <location>
        <begin position="737"/>
        <end position="769"/>
    </location>
</feature>
<dbReference type="AlphaFoldDB" id="A0A2K3QQV5"/>
<evidence type="ECO:0000259" key="5">
    <source>
        <dbReference type="Pfam" id="PF03435"/>
    </source>
</evidence>
<dbReference type="PRINTS" id="PR01415">
    <property type="entry name" value="ANKYRIN"/>
</dbReference>
<keyword evidence="7" id="KW-1185">Reference proteome</keyword>
<feature type="repeat" description="ANK" evidence="3">
    <location>
        <begin position="967"/>
        <end position="999"/>
    </location>
</feature>
<evidence type="ECO:0000256" key="3">
    <source>
        <dbReference type="PROSITE-ProRule" id="PRU00023"/>
    </source>
</evidence>
<dbReference type="STRING" id="45235.A0A2K3QQV5"/>
<feature type="repeat" description="ANK" evidence="3">
    <location>
        <begin position="770"/>
        <end position="802"/>
    </location>
</feature>
<dbReference type="EMBL" id="NRSZ01000030">
    <property type="protein sequence ID" value="PNY29899.1"/>
    <property type="molecule type" value="Genomic_DNA"/>
</dbReference>
<accession>A0A2K3QQV5</accession>
<dbReference type="InterPro" id="IPR005097">
    <property type="entry name" value="Sacchrp_dh_NADP-bd"/>
</dbReference>
<keyword evidence="2 3" id="KW-0040">ANK repeat</keyword>
<feature type="repeat" description="ANK" evidence="3">
    <location>
        <begin position="703"/>
        <end position="736"/>
    </location>
</feature>